<keyword evidence="3" id="KW-0804">Transcription</keyword>
<keyword evidence="1" id="KW-0805">Transcription regulation</keyword>
<evidence type="ECO:0000256" key="3">
    <source>
        <dbReference type="ARBA" id="ARBA00023163"/>
    </source>
</evidence>
<gene>
    <name evidence="5" type="ORF">GCM10022247_55840</name>
</gene>
<dbReference type="EMBL" id="BAABAL010000018">
    <property type="protein sequence ID" value="GAA4024180.1"/>
    <property type="molecule type" value="Genomic_DNA"/>
</dbReference>
<dbReference type="Gene3D" id="1.10.10.10">
    <property type="entry name" value="Winged helix-like DNA-binding domain superfamily/Winged helix DNA-binding domain"/>
    <property type="match status" value="1"/>
</dbReference>
<dbReference type="InterPro" id="IPR027417">
    <property type="entry name" value="P-loop_NTPase"/>
</dbReference>
<dbReference type="InterPro" id="IPR016032">
    <property type="entry name" value="Sig_transdc_resp-reg_C-effctor"/>
</dbReference>
<dbReference type="Proteomes" id="UP001501747">
    <property type="component" value="Unassembled WGS sequence"/>
</dbReference>
<dbReference type="SUPFAM" id="SSF52540">
    <property type="entry name" value="P-loop containing nucleoside triphosphate hydrolases"/>
    <property type="match status" value="1"/>
</dbReference>
<dbReference type="PANTHER" id="PTHR44688:SF16">
    <property type="entry name" value="DNA-BINDING TRANSCRIPTIONAL ACTIVATOR DEVR_DOSR"/>
    <property type="match status" value="1"/>
</dbReference>
<dbReference type="RefSeq" id="WP_344880874.1">
    <property type="nucleotide sequence ID" value="NZ_BAABAL010000018.1"/>
</dbReference>
<dbReference type="SUPFAM" id="SSF46894">
    <property type="entry name" value="C-terminal effector domain of the bipartite response regulators"/>
    <property type="match status" value="1"/>
</dbReference>
<evidence type="ECO:0000256" key="2">
    <source>
        <dbReference type="ARBA" id="ARBA00023125"/>
    </source>
</evidence>
<dbReference type="SUPFAM" id="SSF48452">
    <property type="entry name" value="TPR-like"/>
    <property type="match status" value="2"/>
</dbReference>
<evidence type="ECO:0000256" key="1">
    <source>
        <dbReference type="ARBA" id="ARBA00023015"/>
    </source>
</evidence>
<accession>A0ABP7TC72</accession>
<dbReference type="CDD" id="cd06170">
    <property type="entry name" value="LuxR_C_like"/>
    <property type="match status" value="1"/>
</dbReference>
<sequence length="851" mass="90051">MTLIGREAELAEIDEFLKGDQSALAVLGEPGAGKSALLTESAPKALWATGAEPESGLAFAALHQLLRPVAHLADALPEAQRDAIKAALGLAESRTEDRFLVSAAVLSLLIEAAEPDGLLCVVDDFQWLDQASADALLFAARRLRGEKVRLLIAARDTAEVRHALRGVRQLRLNGLDEESAAKLLPEAAPIAEITRLTNGNPLALREVAELLTPDQLSGAAPLPDPLPVGDVFGEQVARLPEDARHALLIAALEGRGDLGVVLRAGATALQAAEESGLITLDGATIRFRHPLIRSASTTAATSTQRRQVHEKLAEAVDDADRRAHHQAEAALGPDEAVAQALTDSARRARERGGYADAANVLARAAALTPDTPRQAERLTAAAESAWLGGKPGQARSLLARAKALNDTPELEQLRGRFELNSGDAAEAMRIFLDAAGDRIELLADAAEAASYVGDTAVAIEAGRRAEHLEPSFLRDVLVGTAALQAGDTAKGTAILRNAKPKEDASELLWAAAAASHLGEGDAAADFAARAGRVARVSGMVGTLPVVLEFAATAERMNGNLAHSAALSEEGLALAKEAGYVNCAAAHLANLAMVAAIQGREDDCRGFANEALAIAIPHRVGLRVGVAHYALALLDLGAGRFQEAHERLSAMTTAGPGAGHPIAVWGSTADRVEAAVATGNLDVARESVEFITQWSVNATTARARALVARCRALVEDDAVPLLEQALETDSDYERARTALLLGERLRRDRKVSEARPHLRAAAEVFGRLGARPWERRALGELRAAGESRELAEPSVLTPQELRIAQLVAEGVSNKDVAERLFLSPRTVEYHLYKIYPKLGVSSRTELARLLAQ</sequence>
<dbReference type="Gene3D" id="1.25.40.10">
    <property type="entry name" value="Tetratricopeptide repeat domain"/>
    <property type="match status" value="1"/>
</dbReference>
<dbReference type="Pfam" id="PF13191">
    <property type="entry name" value="AAA_16"/>
    <property type="match status" value="1"/>
</dbReference>
<dbReference type="PANTHER" id="PTHR44688">
    <property type="entry name" value="DNA-BINDING TRANSCRIPTIONAL ACTIVATOR DEVR_DOSR"/>
    <property type="match status" value="1"/>
</dbReference>
<dbReference type="Pfam" id="PF00196">
    <property type="entry name" value="GerE"/>
    <property type="match status" value="1"/>
</dbReference>
<dbReference type="InterPro" id="IPR000792">
    <property type="entry name" value="Tscrpt_reg_LuxR_C"/>
</dbReference>
<feature type="domain" description="HTH luxR-type" evidence="4">
    <location>
        <begin position="788"/>
        <end position="851"/>
    </location>
</feature>
<protein>
    <submittedName>
        <fullName evidence="5">LuxR family transcriptional regulator</fullName>
    </submittedName>
</protein>
<comment type="caution">
    <text evidence="5">The sequence shown here is derived from an EMBL/GenBank/DDBJ whole genome shotgun (WGS) entry which is preliminary data.</text>
</comment>
<name>A0ABP7TC72_9PSEU</name>
<reference evidence="6" key="1">
    <citation type="journal article" date="2019" name="Int. J. Syst. Evol. Microbiol.">
        <title>The Global Catalogue of Microorganisms (GCM) 10K type strain sequencing project: providing services to taxonomists for standard genome sequencing and annotation.</title>
        <authorList>
            <consortium name="The Broad Institute Genomics Platform"/>
            <consortium name="The Broad Institute Genome Sequencing Center for Infectious Disease"/>
            <person name="Wu L."/>
            <person name="Ma J."/>
        </authorList>
    </citation>
    <scope>NUCLEOTIDE SEQUENCE [LARGE SCALE GENOMIC DNA]</scope>
    <source>
        <strain evidence="6">JCM 17342</strain>
    </source>
</reference>
<dbReference type="Gene3D" id="3.40.50.300">
    <property type="entry name" value="P-loop containing nucleotide triphosphate hydrolases"/>
    <property type="match status" value="1"/>
</dbReference>
<evidence type="ECO:0000313" key="6">
    <source>
        <dbReference type="Proteomes" id="UP001501747"/>
    </source>
</evidence>
<dbReference type="PRINTS" id="PR00038">
    <property type="entry name" value="HTHLUXR"/>
</dbReference>
<dbReference type="InterPro" id="IPR041664">
    <property type="entry name" value="AAA_16"/>
</dbReference>
<keyword evidence="6" id="KW-1185">Reference proteome</keyword>
<organism evidence="5 6">
    <name type="scientific">Allokutzneria multivorans</name>
    <dbReference type="NCBI Taxonomy" id="1142134"/>
    <lineage>
        <taxon>Bacteria</taxon>
        <taxon>Bacillati</taxon>
        <taxon>Actinomycetota</taxon>
        <taxon>Actinomycetes</taxon>
        <taxon>Pseudonocardiales</taxon>
        <taxon>Pseudonocardiaceae</taxon>
        <taxon>Allokutzneria</taxon>
    </lineage>
</organism>
<evidence type="ECO:0000259" key="4">
    <source>
        <dbReference type="PROSITE" id="PS50043"/>
    </source>
</evidence>
<evidence type="ECO:0000313" key="5">
    <source>
        <dbReference type="EMBL" id="GAA4024180.1"/>
    </source>
</evidence>
<proteinExistence type="predicted"/>
<dbReference type="InterPro" id="IPR011990">
    <property type="entry name" value="TPR-like_helical_dom_sf"/>
</dbReference>
<keyword evidence="2" id="KW-0238">DNA-binding</keyword>
<dbReference type="SMART" id="SM00421">
    <property type="entry name" value="HTH_LUXR"/>
    <property type="match status" value="1"/>
</dbReference>
<dbReference type="PROSITE" id="PS50043">
    <property type="entry name" value="HTH_LUXR_2"/>
    <property type="match status" value="1"/>
</dbReference>
<dbReference type="InterPro" id="IPR036388">
    <property type="entry name" value="WH-like_DNA-bd_sf"/>
</dbReference>